<sequence length="149" mass="15685">MQPSITPMTEADELLPLLRACDLPVADVAPGPLQQFFGLRDESGLRGVVGLELLETEGLLRSLAIAPAHRGKGLAAHLVAFAEARACAQGIGRLFLLTTTAADYFTRLGYQPTEKAAAPPAIQATAQFAGLCPAASSLLCKSLDDRLRS</sequence>
<dbReference type="Proteomes" id="UP001305928">
    <property type="component" value="Chromosome"/>
</dbReference>
<gene>
    <name evidence="4" type="primary">arsN2</name>
    <name evidence="4" type="ORF">SBP02_05035</name>
</gene>
<evidence type="ECO:0000256" key="1">
    <source>
        <dbReference type="ARBA" id="ARBA00022679"/>
    </source>
</evidence>
<keyword evidence="5" id="KW-1185">Reference proteome</keyword>
<dbReference type="CDD" id="cd04301">
    <property type="entry name" value="NAT_SF"/>
    <property type="match status" value="1"/>
</dbReference>
<dbReference type="PANTHER" id="PTHR43877">
    <property type="entry name" value="AMINOALKYLPHOSPHONATE N-ACETYLTRANSFERASE-RELATED-RELATED"/>
    <property type="match status" value="1"/>
</dbReference>
<dbReference type="InterPro" id="IPR000182">
    <property type="entry name" value="GNAT_dom"/>
</dbReference>
<evidence type="ECO:0000256" key="2">
    <source>
        <dbReference type="ARBA" id="ARBA00023315"/>
    </source>
</evidence>
<accession>A0ABZ0PYC3</accession>
<evidence type="ECO:0000313" key="4">
    <source>
        <dbReference type="EMBL" id="WPC06121.1"/>
    </source>
</evidence>
<dbReference type="InterPro" id="IPR016181">
    <property type="entry name" value="Acyl_CoA_acyltransferase"/>
</dbReference>
<dbReference type="Pfam" id="PF13508">
    <property type="entry name" value="Acetyltransf_7"/>
    <property type="match status" value="1"/>
</dbReference>
<keyword evidence="1" id="KW-0808">Transferase</keyword>
<organism evidence="4 5">
    <name type="scientific">Pseudomonas benzenivorans</name>
    <dbReference type="NCBI Taxonomy" id="556533"/>
    <lineage>
        <taxon>Bacteria</taxon>
        <taxon>Pseudomonadati</taxon>
        <taxon>Pseudomonadota</taxon>
        <taxon>Gammaproteobacteria</taxon>
        <taxon>Pseudomonadales</taxon>
        <taxon>Pseudomonadaceae</taxon>
        <taxon>Pseudomonas</taxon>
    </lineage>
</organism>
<evidence type="ECO:0000313" key="5">
    <source>
        <dbReference type="Proteomes" id="UP001305928"/>
    </source>
</evidence>
<keyword evidence="2" id="KW-0012">Acyltransferase</keyword>
<evidence type="ECO:0000259" key="3">
    <source>
        <dbReference type="PROSITE" id="PS51186"/>
    </source>
</evidence>
<proteinExistence type="predicted"/>
<dbReference type="EMBL" id="CP137892">
    <property type="protein sequence ID" value="WPC06121.1"/>
    <property type="molecule type" value="Genomic_DNA"/>
</dbReference>
<dbReference type="RefSeq" id="WP_318645302.1">
    <property type="nucleotide sequence ID" value="NZ_CP137892.1"/>
</dbReference>
<protein>
    <submittedName>
        <fullName evidence="4">Arsenic resistance N-acetyltransferase ArsN2</fullName>
    </submittedName>
</protein>
<name>A0ABZ0PYC3_9PSED</name>
<dbReference type="Gene3D" id="3.40.630.30">
    <property type="match status" value="1"/>
</dbReference>
<dbReference type="SUPFAM" id="SSF55729">
    <property type="entry name" value="Acyl-CoA N-acyltransferases (Nat)"/>
    <property type="match status" value="1"/>
</dbReference>
<feature type="domain" description="N-acetyltransferase" evidence="3">
    <location>
        <begin position="1"/>
        <end position="129"/>
    </location>
</feature>
<dbReference type="InterPro" id="IPR050832">
    <property type="entry name" value="Bact_Acetyltransf"/>
</dbReference>
<dbReference type="PROSITE" id="PS51186">
    <property type="entry name" value="GNAT"/>
    <property type="match status" value="1"/>
</dbReference>
<dbReference type="NCBIfam" id="NF040501">
    <property type="entry name" value="resist_ArsN2"/>
    <property type="match status" value="1"/>
</dbReference>
<reference evidence="4 5" key="1">
    <citation type="submission" date="2023-11" db="EMBL/GenBank/DDBJ databases">
        <title>Complete genome of Pseudomonas benzenivorans BA3361.</title>
        <authorList>
            <person name="Shin S.Y."/>
            <person name="Song J."/>
            <person name="Kang H."/>
        </authorList>
    </citation>
    <scope>NUCLEOTIDE SEQUENCE [LARGE SCALE GENOMIC DNA]</scope>
    <source>
        <strain evidence="4 5">HNIBRBA3361</strain>
    </source>
</reference>